<keyword evidence="9" id="KW-1185">Reference proteome</keyword>
<feature type="domain" description="FAD dependent oxidoreductase" evidence="7">
    <location>
        <begin position="16"/>
        <end position="403"/>
    </location>
</feature>
<dbReference type="GO" id="GO:0050660">
    <property type="term" value="F:flavin adenine dinucleotide binding"/>
    <property type="evidence" value="ECO:0007669"/>
    <property type="project" value="InterPro"/>
</dbReference>
<organism evidence="8 9">
    <name type="scientific">Pseudopithomyces chartarum</name>
    <dbReference type="NCBI Taxonomy" id="1892770"/>
    <lineage>
        <taxon>Eukaryota</taxon>
        <taxon>Fungi</taxon>
        <taxon>Dikarya</taxon>
        <taxon>Ascomycota</taxon>
        <taxon>Pezizomycotina</taxon>
        <taxon>Dothideomycetes</taxon>
        <taxon>Pleosporomycetidae</taxon>
        <taxon>Pleosporales</taxon>
        <taxon>Massarineae</taxon>
        <taxon>Didymosphaeriaceae</taxon>
        <taxon>Pseudopithomyces</taxon>
    </lineage>
</organism>
<keyword evidence="3" id="KW-0285">Flavoprotein</keyword>
<dbReference type="InterPro" id="IPR045170">
    <property type="entry name" value="MTOX"/>
</dbReference>
<dbReference type="Proteomes" id="UP001280581">
    <property type="component" value="Unassembled WGS sequence"/>
</dbReference>
<name>A0AAN6LSK4_9PLEO</name>
<evidence type="ECO:0000256" key="1">
    <source>
        <dbReference type="ARBA" id="ARBA00001974"/>
    </source>
</evidence>
<reference evidence="8 9" key="1">
    <citation type="submission" date="2021-02" db="EMBL/GenBank/DDBJ databases">
        <title>Genome assembly of Pseudopithomyces chartarum.</title>
        <authorList>
            <person name="Jauregui R."/>
            <person name="Singh J."/>
            <person name="Voisey C."/>
        </authorList>
    </citation>
    <scope>NUCLEOTIDE SEQUENCE [LARGE SCALE GENOMIC DNA]</scope>
    <source>
        <strain evidence="8 9">AGR01</strain>
    </source>
</reference>
<protein>
    <recommendedName>
        <fullName evidence="7">FAD dependent oxidoreductase domain-containing protein</fullName>
    </recommendedName>
</protein>
<dbReference type="PANTHER" id="PTHR10961:SF37">
    <property type="entry name" value="FAD DEPENDENT OXIDOREDUCTASE DOMAIN-CONTAINING PROTEIN"/>
    <property type="match status" value="1"/>
</dbReference>
<comment type="similarity">
    <text evidence="2">Belongs to the MSOX/MTOX family.</text>
</comment>
<proteinExistence type="inferred from homology"/>
<evidence type="ECO:0000313" key="9">
    <source>
        <dbReference type="Proteomes" id="UP001280581"/>
    </source>
</evidence>
<dbReference type="EMBL" id="WVTA01000013">
    <property type="protein sequence ID" value="KAK3203024.1"/>
    <property type="molecule type" value="Genomic_DNA"/>
</dbReference>
<dbReference type="Pfam" id="PF01266">
    <property type="entry name" value="DAO"/>
    <property type="match status" value="1"/>
</dbReference>
<evidence type="ECO:0000313" key="8">
    <source>
        <dbReference type="EMBL" id="KAK3203024.1"/>
    </source>
</evidence>
<dbReference type="Gene3D" id="3.50.50.60">
    <property type="entry name" value="FAD/NAD(P)-binding domain"/>
    <property type="match status" value="1"/>
</dbReference>
<keyword evidence="5" id="KW-0560">Oxidoreductase</keyword>
<accession>A0AAN6LSK4</accession>
<sequence length="457" mass="51677">MTQTGKVKQPHRESSLLIIGAGTFGTSLAVHASKACAGGSHITIIDRWSPDASVHDKNAAAVDINRIIRTDYASPLYSRLAHEAIHFWSWGMEYQGHFHKAGWVVFDGPEHDDSFRKHVQQTAEERGSNAVDLIDVKEFINKHEILSGLSKERTGDCYRNPKAGWVKAANATKAYLRIAESRGVRRVTGEVEELLMRDDGIGLKGVRLHDGTTLEADRVVVAAGAWTSSLLSPLEDRLNIAHKDRIERQVTAVGRLSAYYKLSEGEVMEMMEAKLPIIVLGRELDIIPPFFHIPYLKVNDLKTEFTNTVTTGSRQQITAPDIRHQKQVPLELVRRSEKIIKSNLPDWAQSRTPEHWRICYDAVTPTEDWVLSQHPDGRLKNMFVAVGGSFHSYKFLPVAGKYLLNVLNGKSNGEEMDQAWKWKDETELRQKSAKEFGQSPQRLNRLDLQDMKRKTRL</sequence>
<dbReference type="GO" id="GO:0051698">
    <property type="term" value="F:saccharopine oxidase activity"/>
    <property type="evidence" value="ECO:0007669"/>
    <property type="project" value="TreeGrafter"/>
</dbReference>
<evidence type="ECO:0000256" key="2">
    <source>
        <dbReference type="ARBA" id="ARBA00010989"/>
    </source>
</evidence>
<gene>
    <name evidence="8" type="ORF">GRF29_154g1602447</name>
</gene>
<feature type="compositionally biased region" description="Basic and acidic residues" evidence="6">
    <location>
        <begin position="444"/>
        <end position="457"/>
    </location>
</feature>
<dbReference type="Gene3D" id="3.30.9.10">
    <property type="entry name" value="D-Amino Acid Oxidase, subunit A, domain 2"/>
    <property type="match status" value="1"/>
</dbReference>
<evidence type="ECO:0000256" key="4">
    <source>
        <dbReference type="ARBA" id="ARBA00022827"/>
    </source>
</evidence>
<dbReference type="PANTHER" id="PTHR10961">
    <property type="entry name" value="PEROXISOMAL SARCOSINE OXIDASE"/>
    <property type="match status" value="1"/>
</dbReference>
<evidence type="ECO:0000256" key="5">
    <source>
        <dbReference type="ARBA" id="ARBA00023002"/>
    </source>
</evidence>
<dbReference type="SUPFAM" id="SSF51905">
    <property type="entry name" value="FAD/NAD(P)-binding domain"/>
    <property type="match status" value="1"/>
</dbReference>
<dbReference type="InterPro" id="IPR006076">
    <property type="entry name" value="FAD-dep_OxRdtase"/>
</dbReference>
<evidence type="ECO:0000256" key="3">
    <source>
        <dbReference type="ARBA" id="ARBA00022630"/>
    </source>
</evidence>
<evidence type="ECO:0000259" key="7">
    <source>
        <dbReference type="Pfam" id="PF01266"/>
    </source>
</evidence>
<comment type="caution">
    <text evidence="8">The sequence shown here is derived from an EMBL/GenBank/DDBJ whole genome shotgun (WGS) entry which is preliminary data.</text>
</comment>
<evidence type="ECO:0000256" key="6">
    <source>
        <dbReference type="SAM" id="MobiDB-lite"/>
    </source>
</evidence>
<feature type="region of interest" description="Disordered" evidence="6">
    <location>
        <begin position="431"/>
        <end position="457"/>
    </location>
</feature>
<dbReference type="InterPro" id="IPR036188">
    <property type="entry name" value="FAD/NAD-bd_sf"/>
</dbReference>
<dbReference type="GO" id="GO:0008115">
    <property type="term" value="F:sarcosine oxidase activity"/>
    <property type="evidence" value="ECO:0007669"/>
    <property type="project" value="TreeGrafter"/>
</dbReference>
<keyword evidence="4" id="KW-0274">FAD</keyword>
<comment type="cofactor">
    <cofactor evidence="1">
        <name>FAD</name>
        <dbReference type="ChEBI" id="CHEBI:57692"/>
    </cofactor>
</comment>
<dbReference type="AlphaFoldDB" id="A0AAN6LSK4"/>